<dbReference type="GO" id="GO:0000155">
    <property type="term" value="F:phosphorelay sensor kinase activity"/>
    <property type="evidence" value="ECO:0007669"/>
    <property type="project" value="InterPro"/>
</dbReference>
<dbReference type="Pfam" id="PF08447">
    <property type="entry name" value="PAS_3"/>
    <property type="match status" value="1"/>
</dbReference>
<dbReference type="NCBIfam" id="TIGR00229">
    <property type="entry name" value="sensory_box"/>
    <property type="match status" value="1"/>
</dbReference>
<dbReference type="GO" id="GO:0009927">
    <property type="term" value="F:histidine phosphotransfer kinase activity"/>
    <property type="evidence" value="ECO:0007669"/>
    <property type="project" value="TreeGrafter"/>
</dbReference>
<comment type="catalytic activity">
    <reaction evidence="1">
        <text>ATP + protein L-histidine = ADP + protein N-phospho-L-histidine.</text>
        <dbReference type="EC" id="2.7.13.3"/>
    </reaction>
</comment>
<sequence>MEKVNILLVDDHPENLVALEAILDSPFYRLIKAASGVEALKHLLLDEFALILLDVAMPDLDGFETAVLIKKRPKLRDIPIIFLTAFSKDEPFIFRGYSVGAVDYVFKPFEPMVLRSKVAVFAELFRNREQIKRQGELLRQSERREHERRFLEQEWASQKRYRHLADAVPQIIWTAGRDGAVDYFNQQWHLYTGLTLEQCEGWKWKRAIHPEDLPRLLQQWREALQAGQRLEVECRLKKADGTFRWHLFRAIPEAENGVIVAWLGTATDIDYQKQAETFLKQKTLEAEEGNRLKSEFVSNVSHELRTPLHAILGYSDLLSEESGIKEEQSGWVKGIHRNASDLLDLVNNLLDLSKIESGKGLLNLKQIDLKEVVPGFFDNIGSLTNGKEIQINLMIDEKLRVIQSDPLKIRQIFLNLLSNAIKFTERGVITTTLSNREGGILLTIQDTGIGMRPEDLPYIFDPFRQIDGSITRKAGGTGLGLAIVKNAVTALNGTIEVRSEPGKGSTFKIFLPEFPFDRFKPVKSRIESNPDQG</sequence>
<dbReference type="FunFam" id="1.10.287.130:FF:000001">
    <property type="entry name" value="Two-component sensor histidine kinase"/>
    <property type="match status" value="1"/>
</dbReference>
<feature type="modified residue" description="4-aspartylphosphate" evidence="7">
    <location>
        <position position="54"/>
    </location>
</feature>
<keyword evidence="13" id="KW-1185">Reference proteome</keyword>
<dbReference type="SMART" id="SM00387">
    <property type="entry name" value="HATPase_c"/>
    <property type="match status" value="1"/>
</dbReference>
<dbReference type="EC" id="2.7.13.3" evidence="2"/>
<gene>
    <name evidence="12" type="ORF">MNODULE_14590</name>
</gene>
<reference evidence="12 13" key="1">
    <citation type="journal article" date="2020" name="Nature">
        <title>Bacterial chemolithoautotrophy via manganese oxidation.</title>
        <authorList>
            <person name="Yu H."/>
            <person name="Leadbetter J.R."/>
        </authorList>
    </citation>
    <scope>NUCLEOTIDE SEQUENCE [LARGE SCALE GENOMIC DNA]</scope>
    <source>
        <strain evidence="12 13">Mn-1</strain>
    </source>
</reference>
<dbReference type="Gene3D" id="1.10.287.130">
    <property type="match status" value="1"/>
</dbReference>
<dbReference type="RefSeq" id="WP_168061220.1">
    <property type="nucleotide sequence ID" value="NZ_VTOW01000003.1"/>
</dbReference>
<dbReference type="InterPro" id="IPR003661">
    <property type="entry name" value="HisK_dim/P_dom"/>
</dbReference>
<evidence type="ECO:0000313" key="12">
    <source>
        <dbReference type="EMBL" id="NKE71973.1"/>
    </source>
</evidence>
<dbReference type="Pfam" id="PF00072">
    <property type="entry name" value="Response_reg"/>
    <property type="match status" value="1"/>
</dbReference>
<dbReference type="Proteomes" id="UP000534783">
    <property type="component" value="Unassembled WGS sequence"/>
</dbReference>
<evidence type="ECO:0000259" key="9">
    <source>
        <dbReference type="PROSITE" id="PS50110"/>
    </source>
</evidence>
<feature type="domain" description="PAS" evidence="10">
    <location>
        <begin position="157"/>
        <end position="227"/>
    </location>
</feature>
<dbReference type="Gene3D" id="3.40.50.2300">
    <property type="match status" value="1"/>
</dbReference>
<dbReference type="InterPro" id="IPR011006">
    <property type="entry name" value="CheY-like_superfamily"/>
</dbReference>
<protein>
    <recommendedName>
        <fullName evidence="2">histidine kinase</fullName>
        <ecNumber evidence="2">2.7.13.3</ecNumber>
    </recommendedName>
</protein>
<accession>A0A7X6DRY8</accession>
<dbReference type="Gene3D" id="3.30.565.10">
    <property type="entry name" value="Histidine kinase-like ATPase, C-terminal domain"/>
    <property type="match status" value="1"/>
</dbReference>
<evidence type="ECO:0000256" key="6">
    <source>
        <dbReference type="ARBA" id="ARBA00023012"/>
    </source>
</evidence>
<evidence type="ECO:0000259" key="11">
    <source>
        <dbReference type="PROSITE" id="PS50113"/>
    </source>
</evidence>
<dbReference type="SMART" id="SM00448">
    <property type="entry name" value="REC"/>
    <property type="match status" value="1"/>
</dbReference>
<dbReference type="CDD" id="cd16922">
    <property type="entry name" value="HATPase_EvgS-ArcB-TorS-like"/>
    <property type="match status" value="1"/>
</dbReference>
<dbReference type="InterPro" id="IPR004358">
    <property type="entry name" value="Sig_transdc_His_kin-like_C"/>
</dbReference>
<evidence type="ECO:0000256" key="7">
    <source>
        <dbReference type="PROSITE-ProRule" id="PRU00169"/>
    </source>
</evidence>
<name>A0A7X6DRY8_9BACT</name>
<dbReference type="CDD" id="cd00082">
    <property type="entry name" value="HisKA"/>
    <property type="match status" value="1"/>
</dbReference>
<feature type="domain" description="Response regulatory" evidence="9">
    <location>
        <begin position="5"/>
        <end position="122"/>
    </location>
</feature>
<feature type="domain" description="Histidine kinase" evidence="8">
    <location>
        <begin position="299"/>
        <end position="515"/>
    </location>
</feature>
<dbReference type="PANTHER" id="PTHR43047">
    <property type="entry name" value="TWO-COMPONENT HISTIDINE PROTEIN KINASE"/>
    <property type="match status" value="1"/>
</dbReference>
<dbReference type="SUPFAM" id="SSF55785">
    <property type="entry name" value="PYP-like sensor domain (PAS domain)"/>
    <property type="match status" value="1"/>
</dbReference>
<comment type="caution">
    <text evidence="12">The sequence shown here is derived from an EMBL/GenBank/DDBJ whole genome shotgun (WGS) entry which is preliminary data.</text>
</comment>
<dbReference type="PROSITE" id="PS50113">
    <property type="entry name" value="PAC"/>
    <property type="match status" value="1"/>
</dbReference>
<dbReference type="InterPro" id="IPR005467">
    <property type="entry name" value="His_kinase_dom"/>
</dbReference>
<keyword evidence="4" id="KW-0808">Transferase</keyword>
<dbReference type="InterPro" id="IPR013655">
    <property type="entry name" value="PAS_fold_3"/>
</dbReference>
<dbReference type="SMART" id="SM00388">
    <property type="entry name" value="HisKA"/>
    <property type="match status" value="1"/>
</dbReference>
<evidence type="ECO:0000256" key="5">
    <source>
        <dbReference type="ARBA" id="ARBA00022777"/>
    </source>
</evidence>
<proteinExistence type="predicted"/>
<dbReference type="InterPro" id="IPR001789">
    <property type="entry name" value="Sig_transdc_resp-reg_receiver"/>
</dbReference>
<evidence type="ECO:0000259" key="8">
    <source>
        <dbReference type="PROSITE" id="PS50109"/>
    </source>
</evidence>
<dbReference type="Pfam" id="PF02518">
    <property type="entry name" value="HATPase_c"/>
    <property type="match status" value="1"/>
</dbReference>
<dbReference type="SMART" id="SM00086">
    <property type="entry name" value="PAC"/>
    <property type="match status" value="1"/>
</dbReference>
<dbReference type="GO" id="GO:0005886">
    <property type="term" value="C:plasma membrane"/>
    <property type="evidence" value="ECO:0007669"/>
    <property type="project" value="TreeGrafter"/>
</dbReference>
<evidence type="ECO:0000259" key="10">
    <source>
        <dbReference type="PROSITE" id="PS50112"/>
    </source>
</evidence>
<evidence type="ECO:0000313" key="13">
    <source>
        <dbReference type="Proteomes" id="UP000534783"/>
    </source>
</evidence>
<dbReference type="Gene3D" id="3.30.450.20">
    <property type="entry name" value="PAS domain"/>
    <property type="match status" value="1"/>
</dbReference>
<keyword evidence="6" id="KW-0902">Two-component regulatory system</keyword>
<dbReference type="FunFam" id="3.30.450.20:FF:000099">
    <property type="entry name" value="Sensory box sensor histidine kinase"/>
    <property type="match status" value="1"/>
</dbReference>
<dbReference type="SUPFAM" id="SSF55874">
    <property type="entry name" value="ATPase domain of HSP90 chaperone/DNA topoisomerase II/histidine kinase"/>
    <property type="match status" value="1"/>
</dbReference>
<dbReference type="CDD" id="cd00130">
    <property type="entry name" value="PAS"/>
    <property type="match status" value="1"/>
</dbReference>
<dbReference type="Pfam" id="PF00512">
    <property type="entry name" value="HisKA"/>
    <property type="match status" value="1"/>
</dbReference>
<dbReference type="AlphaFoldDB" id="A0A7X6DRY8"/>
<dbReference type="InterPro" id="IPR036890">
    <property type="entry name" value="HATPase_C_sf"/>
</dbReference>
<dbReference type="InterPro" id="IPR003594">
    <property type="entry name" value="HATPase_dom"/>
</dbReference>
<keyword evidence="5" id="KW-0418">Kinase</keyword>
<dbReference type="InterPro" id="IPR000700">
    <property type="entry name" value="PAS-assoc_C"/>
</dbReference>
<dbReference type="InterPro" id="IPR035965">
    <property type="entry name" value="PAS-like_dom_sf"/>
</dbReference>
<dbReference type="PROSITE" id="PS50112">
    <property type="entry name" value="PAS"/>
    <property type="match status" value="1"/>
</dbReference>
<feature type="domain" description="PAC" evidence="11">
    <location>
        <begin position="230"/>
        <end position="281"/>
    </location>
</feature>
<dbReference type="SUPFAM" id="SSF47384">
    <property type="entry name" value="Homodimeric domain of signal transducing histidine kinase"/>
    <property type="match status" value="1"/>
</dbReference>
<dbReference type="SMART" id="SM00091">
    <property type="entry name" value="PAS"/>
    <property type="match status" value="1"/>
</dbReference>
<dbReference type="InterPro" id="IPR036097">
    <property type="entry name" value="HisK_dim/P_sf"/>
</dbReference>
<organism evidence="12 13">
    <name type="scientific">Candidatus Manganitrophus noduliformans</name>
    <dbReference type="NCBI Taxonomy" id="2606439"/>
    <lineage>
        <taxon>Bacteria</taxon>
        <taxon>Pseudomonadati</taxon>
        <taxon>Nitrospirota</taxon>
        <taxon>Nitrospiria</taxon>
        <taxon>Candidatus Troglogloeales</taxon>
        <taxon>Candidatus Manganitrophaceae</taxon>
        <taxon>Candidatus Manganitrophus</taxon>
    </lineage>
</organism>
<dbReference type="SUPFAM" id="SSF52172">
    <property type="entry name" value="CheY-like"/>
    <property type="match status" value="1"/>
</dbReference>
<dbReference type="InterPro" id="IPR000014">
    <property type="entry name" value="PAS"/>
</dbReference>
<dbReference type="PROSITE" id="PS50110">
    <property type="entry name" value="RESPONSE_REGULATORY"/>
    <property type="match status" value="1"/>
</dbReference>
<dbReference type="InterPro" id="IPR001610">
    <property type="entry name" value="PAC"/>
</dbReference>
<keyword evidence="3 7" id="KW-0597">Phosphoprotein</keyword>
<evidence type="ECO:0000256" key="3">
    <source>
        <dbReference type="ARBA" id="ARBA00022553"/>
    </source>
</evidence>
<dbReference type="FunFam" id="3.30.565.10:FF:000010">
    <property type="entry name" value="Sensor histidine kinase RcsC"/>
    <property type="match status" value="1"/>
</dbReference>
<dbReference type="PROSITE" id="PS50109">
    <property type="entry name" value="HIS_KIN"/>
    <property type="match status" value="1"/>
</dbReference>
<evidence type="ECO:0000256" key="1">
    <source>
        <dbReference type="ARBA" id="ARBA00000085"/>
    </source>
</evidence>
<evidence type="ECO:0000256" key="4">
    <source>
        <dbReference type="ARBA" id="ARBA00022679"/>
    </source>
</evidence>
<dbReference type="PANTHER" id="PTHR43047:SF72">
    <property type="entry name" value="OSMOSENSING HISTIDINE PROTEIN KINASE SLN1"/>
    <property type="match status" value="1"/>
</dbReference>
<dbReference type="PRINTS" id="PR00344">
    <property type="entry name" value="BCTRLSENSOR"/>
</dbReference>
<evidence type="ECO:0000256" key="2">
    <source>
        <dbReference type="ARBA" id="ARBA00012438"/>
    </source>
</evidence>
<dbReference type="EMBL" id="VTOW01000003">
    <property type="protein sequence ID" value="NKE71973.1"/>
    <property type="molecule type" value="Genomic_DNA"/>
</dbReference>